<feature type="transmembrane region" description="Helical" evidence="2">
    <location>
        <begin position="64"/>
        <end position="86"/>
    </location>
</feature>
<evidence type="ECO:0000256" key="2">
    <source>
        <dbReference type="SAM" id="Phobius"/>
    </source>
</evidence>
<reference evidence="3" key="2">
    <citation type="submission" date="2017-06" db="EMBL/GenBank/DDBJ databases">
        <title>WGS assembly of Brachypodium distachyon.</title>
        <authorList>
            <consortium name="The International Brachypodium Initiative"/>
            <person name="Lucas S."/>
            <person name="Harmon-Smith M."/>
            <person name="Lail K."/>
            <person name="Tice H."/>
            <person name="Grimwood J."/>
            <person name="Bruce D."/>
            <person name="Barry K."/>
            <person name="Shu S."/>
            <person name="Lindquist E."/>
            <person name="Wang M."/>
            <person name="Pitluck S."/>
            <person name="Vogel J.P."/>
            <person name="Garvin D.F."/>
            <person name="Mockler T.C."/>
            <person name="Schmutz J."/>
            <person name="Rokhsar D."/>
            <person name="Bevan M.W."/>
        </authorList>
    </citation>
    <scope>NUCLEOTIDE SEQUENCE</scope>
    <source>
        <strain evidence="3">Bd21</strain>
    </source>
</reference>
<name>A0A0Q3MQJ4_BRADI</name>
<proteinExistence type="predicted"/>
<feature type="compositionally biased region" description="Basic and acidic residues" evidence="1">
    <location>
        <begin position="34"/>
        <end position="52"/>
    </location>
</feature>
<accession>A0A0Q3MQJ4</accession>
<evidence type="ECO:0000313" key="3">
    <source>
        <dbReference type="EMBL" id="KQK06558.2"/>
    </source>
</evidence>
<feature type="region of interest" description="Disordered" evidence="1">
    <location>
        <begin position="19"/>
        <end position="61"/>
    </location>
</feature>
<evidence type="ECO:0000313" key="4">
    <source>
        <dbReference type="EnsemblPlants" id="KQK06558"/>
    </source>
</evidence>
<dbReference type="Gramene" id="KQK06558">
    <property type="protein sequence ID" value="KQK06558"/>
    <property type="gene ID" value="BRADI_2g26952v3"/>
</dbReference>
<organism evidence="3">
    <name type="scientific">Brachypodium distachyon</name>
    <name type="common">Purple false brome</name>
    <name type="synonym">Trachynia distachya</name>
    <dbReference type="NCBI Taxonomy" id="15368"/>
    <lineage>
        <taxon>Eukaryota</taxon>
        <taxon>Viridiplantae</taxon>
        <taxon>Streptophyta</taxon>
        <taxon>Embryophyta</taxon>
        <taxon>Tracheophyta</taxon>
        <taxon>Spermatophyta</taxon>
        <taxon>Magnoliopsida</taxon>
        <taxon>Liliopsida</taxon>
        <taxon>Poales</taxon>
        <taxon>Poaceae</taxon>
        <taxon>BOP clade</taxon>
        <taxon>Pooideae</taxon>
        <taxon>Stipodae</taxon>
        <taxon>Brachypodieae</taxon>
        <taxon>Brachypodium</taxon>
    </lineage>
</organism>
<protein>
    <submittedName>
        <fullName evidence="3 4">Uncharacterized protein</fullName>
    </submittedName>
</protein>
<sequence>MHVRGIALEGDYIVVLSPKPPSKNNEIAPANEASKQEAAKVKRRRDQGPDKGNKKRNQGNEEGGNIFLCLAVAWTLNSLARFSILFQDR</sequence>
<reference evidence="3 4" key="1">
    <citation type="journal article" date="2010" name="Nature">
        <title>Genome sequencing and analysis of the model grass Brachypodium distachyon.</title>
        <authorList>
            <consortium name="International Brachypodium Initiative"/>
        </authorList>
    </citation>
    <scope>NUCLEOTIDE SEQUENCE [LARGE SCALE GENOMIC DNA]</scope>
    <source>
        <strain evidence="3 4">Bd21</strain>
    </source>
</reference>
<keyword evidence="2" id="KW-1133">Transmembrane helix</keyword>
<dbReference type="EnsemblPlants" id="KQK06558">
    <property type="protein sequence ID" value="KQK06558"/>
    <property type="gene ID" value="BRADI_2g26952v3"/>
</dbReference>
<keyword evidence="2" id="KW-0812">Transmembrane</keyword>
<keyword evidence="2" id="KW-0472">Membrane</keyword>
<keyword evidence="5" id="KW-1185">Reference proteome</keyword>
<dbReference type="Proteomes" id="UP000008810">
    <property type="component" value="Chromosome 2"/>
</dbReference>
<reference evidence="4" key="3">
    <citation type="submission" date="2018-08" db="UniProtKB">
        <authorList>
            <consortium name="EnsemblPlants"/>
        </authorList>
    </citation>
    <scope>IDENTIFICATION</scope>
    <source>
        <strain evidence="4">cv. Bd21</strain>
    </source>
</reference>
<evidence type="ECO:0000256" key="1">
    <source>
        <dbReference type="SAM" id="MobiDB-lite"/>
    </source>
</evidence>
<gene>
    <name evidence="3" type="ORF">BRADI_2g26952v3</name>
</gene>
<dbReference type="AlphaFoldDB" id="A0A0Q3MQJ4"/>
<dbReference type="EMBL" id="CM000881">
    <property type="protein sequence ID" value="KQK06558.2"/>
    <property type="molecule type" value="Genomic_DNA"/>
</dbReference>
<dbReference type="InParanoid" id="A0A0Q3MQJ4"/>
<evidence type="ECO:0000313" key="5">
    <source>
        <dbReference type="Proteomes" id="UP000008810"/>
    </source>
</evidence>